<dbReference type="RefSeq" id="WP_419192104.1">
    <property type="nucleotide sequence ID" value="NZ_CP036287.1"/>
</dbReference>
<comment type="function">
    <text evidence="8">Removes the N-terminal methionine from nascent proteins. The N-terminal methionine is often cleaved when the second residue in the primary sequence is small and uncharged (Met-Ala-, Cys, Gly, Pro, Ser, Thr, or Val).</text>
</comment>
<evidence type="ECO:0000313" key="11">
    <source>
        <dbReference type="Proteomes" id="UP000316921"/>
    </source>
</evidence>
<evidence type="ECO:0000256" key="1">
    <source>
        <dbReference type="ARBA" id="ARBA00000294"/>
    </source>
</evidence>
<dbReference type="InterPro" id="IPR001714">
    <property type="entry name" value="Pept_M24_MAP"/>
</dbReference>
<evidence type="ECO:0000256" key="4">
    <source>
        <dbReference type="ARBA" id="ARBA00022438"/>
    </source>
</evidence>
<name>A0A518BFM4_9BACT</name>
<evidence type="ECO:0000256" key="3">
    <source>
        <dbReference type="ARBA" id="ARBA00001954"/>
    </source>
</evidence>
<dbReference type="GO" id="GO:0070006">
    <property type="term" value="F:metalloaminopeptidase activity"/>
    <property type="evidence" value="ECO:0007669"/>
    <property type="project" value="InterPro"/>
</dbReference>
<evidence type="ECO:0000313" key="10">
    <source>
        <dbReference type="EMBL" id="QDU65766.1"/>
    </source>
</evidence>
<evidence type="ECO:0000256" key="2">
    <source>
        <dbReference type="ARBA" id="ARBA00001936"/>
    </source>
</evidence>
<dbReference type="PRINTS" id="PR00599">
    <property type="entry name" value="MAPEPTIDASE"/>
</dbReference>
<dbReference type="InterPro" id="IPR002468">
    <property type="entry name" value="Pept_M24A_MAP2"/>
</dbReference>
<accession>A0A518BFM4</accession>
<comment type="cofactor">
    <cofactor evidence="8">
        <name>Co(2+)</name>
        <dbReference type="ChEBI" id="CHEBI:48828"/>
    </cofactor>
    <cofactor evidence="8">
        <name>Zn(2+)</name>
        <dbReference type="ChEBI" id="CHEBI:29105"/>
    </cofactor>
    <cofactor evidence="8">
        <name>Mn(2+)</name>
        <dbReference type="ChEBI" id="CHEBI:29035"/>
    </cofactor>
    <cofactor evidence="8">
        <name>Fe(2+)</name>
        <dbReference type="ChEBI" id="CHEBI:29033"/>
    </cofactor>
    <text evidence="8">Binds 2 divalent metal cations per subunit. Has a high-affinity and a low affinity metal-binding site. The true nature of the physiological cofactor is under debate. The enzyme is active with cobalt, zinc, manganese or divalent iron ions.</text>
</comment>
<dbReference type="InterPro" id="IPR000994">
    <property type="entry name" value="Pept_M24"/>
</dbReference>
<dbReference type="Proteomes" id="UP000316921">
    <property type="component" value="Chromosome"/>
</dbReference>
<gene>
    <name evidence="10" type="primary">map</name>
    <name evidence="10" type="ORF">Pla133_08320</name>
</gene>
<dbReference type="SUPFAM" id="SSF55920">
    <property type="entry name" value="Creatinase/aminopeptidase"/>
    <property type="match status" value="1"/>
</dbReference>
<dbReference type="InterPro" id="IPR036388">
    <property type="entry name" value="WH-like_DNA-bd_sf"/>
</dbReference>
<sequence length="298" mass="32468">MDQYGLECHRKAGRIAAECREWARQAIQPGVELRSILETIESMIRERGADMAFPAQSSRNDCAAHYCSAPGDTTRYEEGDCVKVDMGVHVDGYIADTACTVDLSTDGRWGALIKASSDALAGAIATIEDGVPVGEVGATVERTIMSAGFEPVRNLTGHGLGRWKVHTAPQIPSYAERGGGRIKQGMVFAVEPFACTGRGYIREQGRAEVFMMVRPPRKARGLDRDVLKAIEAWRGLPIARRYFADLDQEAVEDVIAKLARQGSLMRYPPLVEDPGVMVAQTEHTMYLGPDGVEILTAA</sequence>
<keyword evidence="7 10" id="KW-0378">Hydrolase</keyword>
<protein>
    <recommendedName>
        <fullName evidence="8">Methionine aminopeptidase</fullName>
        <ecNumber evidence="8">3.4.11.18</ecNumber>
    </recommendedName>
</protein>
<comment type="similarity">
    <text evidence="8">Belongs to the peptidase M24A family.</text>
</comment>
<evidence type="ECO:0000256" key="6">
    <source>
        <dbReference type="ARBA" id="ARBA00022723"/>
    </source>
</evidence>
<keyword evidence="6 8" id="KW-0479">Metal-binding</keyword>
<dbReference type="EC" id="3.4.11.18" evidence="8"/>
<reference evidence="10 11" key="1">
    <citation type="submission" date="2019-02" db="EMBL/GenBank/DDBJ databases">
        <title>Deep-cultivation of Planctomycetes and their phenomic and genomic characterization uncovers novel biology.</title>
        <authorList>
            <person name="Wiegand S."/>
            <person name="Jogler M."/>
            <person name="Boedeker C."/>
            <person name="Pinto D."/>
            <person name="Vollmers J."/>
            <person name="Rivas-Marin E."/>
            <person name="Kohn T."/>
            <person name="Peeters S.H."/>
            <person name="Heuer A."/>
            <person name="Rast P."/>
            <person name="Oberbeckmann S."/>
            <person name="Bunk B."/>
            <person name="Jeske O."/>
            <person name="Meyerdierks A."/>
            <person name="Storesund J.E."/>
            <person name="Kallscheuer N."/>
            <person name="Luecker S."/>
            <person name="Lage O.M."/>
            <person name="Pohl T."/>
            <person name="Merkel B.J."/>
            <person name="Hornburger P."/>
            <person name="Mueller R.-W."/>
            <person name="Bruemmer F."/>
            <person name="Labrenz M."/>
            <person name="Spormann A.M."/>
            <person name="Op den Camp H."/>
            <person name="Overmann J."/>
            <person name="Amann R."/>
            <person name="Jetten M.S.M."/>
            <person name="Mascher T."/>
            <person name="Medema M.H."/>
            <person name="Devos D.P."/>
            <person name="Kaster A.-K."/>
            <person name="Ovreas L."/>
            <person name="Rohde M."/>
            <person name="Galperin M.Y."/>
            <person name="Jogler C."/>
        </authorList>
    </citation>
    <scope>NUCLEOTIDE SEQUENCE [LARGE SCALE GENOMIC DNA]</scope>
    <source>
        <strain evidence="10 11">Pla133</strain>
    </source>
</reference>
<dbReference type="PANTHER" id="PTHR45777">
    <property type="entry name" value="METHIONINE AMINOPEPTIDASE 2"/>
    <property type="match status" value="1"/>
</dbReference>
<feature type="domain" description="Peptidase M24" evidence="9">
    <location>
        <begin position="7"/>
        <end position="199"/>
    </location>
</feature>
<organism evidence="10 11">
    <name type="scientific">Engelhardtia mirabilis</name>
    <dbReference type="NCBI Taxonomy" id="2528011"/>
    <lineage>
        <taxon>Bacteria</taxon>
        <taxon>Pseudomonadati</taxon>
        <taxon>Planctomycetota</taxon>
        <taxon>Planctomycetia</taxon>
        <taxon>Planctomycetia incertae sedis</taxon>
        <taxon>Engelhardtia</taxon>
    </lineage>
</organism>
<dbReference type="Gene3D" id="1.10.10.10">
    <property type="entry name" value="Winged helix-like DNA-binding domain superfamily/Winged helix DNA-binding domain"/>
    <property type="match status" value="1"/>
</dbReference>
<dbReference type="InterPro" id="IPR050247">
    <property type="entry name" value="Met_Aminopeptidase_Type2"/>
</dbReference>
<dbReference type="NCBIfam" id="TIGR00501">
    <property type="entry name" value="met_pdase_II"/>
    <property type="match status" value="1"/>
</dbReference>
<evidence type="ECO:0000256" key="7">
    <source>
        <dbReference type="ARBA" id="ARBA00022801"/>
    </source>
</evidence>
<comment type="cofactor">
    <cofactor evidence="2">
        <name>Mn(2+)</name>
        <dbReference type="ChEBI" id="CHEBI:29035"/>
    </cofactor>
</comment>
<comment type="catalytic activity">
    <reaction evidence="1 8">
        <text>Release of N-terminal amino acids, preferentially methionine, from peptides and arylamides.</text>
        <dbReference type="EC" id="3.4.11.18"/>
    </reaction>
</comment>
<evidence type="ECO:0000256" key="5">
    <source>
        <dbReference type="ARBA" id="ARBA00022670"/>
    </source>
</evidence>
<evidence type="ECO:0000259" key="9">
    <source>
        <dbReference type="Pfam" id="PF00557"/>
    </source>
</evidence>
<proteinExistence type="inferred from homology"/>
<evidence type="ECO:0000256" key="8">
    <source>
        <dbReference type="RuleBase" id="RU003653"/>
    </source>
</evidence>
<dbReference type="KEGG" id="pbap:Pla133_08320"/>
<dbReference type="AlphaFoldDB" id="A0A518BFM4"/>
<dbReference type="Pfam" id="PF00557">
    <property type="entry name" value="Peptidase_M24"/>
    <property type="match status" value="1"/>
</dbReference>
<dbReference type="GO" id="GO:0046872">
    <property type="term" value="F:metal ion binding"/>
    <property type="evidence" value="ECO:0007669"/>
    <property type="project" value="UniProtKB-KW"/>
</dbReference>
<dbReference type="GO" id="GO:0006508">
    <property type="term" value="P:proteolysis"/>
    <property type="evidence" value="ECO:0007669"/>
    <property type="project" value="UniProtKB-KW"/>
</dbReference>
<comment type="cofactor">
    <cofactor evidence="3">
        <name>Fe(2+)</name>
        <dbReference type="ChEBI" id="CHEBI:29033"/>
    </cofactor>
</comment>
<keyword evidence="5 8" id="KW-0645">Protease</keyword>
<dbReference type="InterPro" id="IPR036005">
    <property type="entry name" value="Creatinase/aminopeptidase-like"/>
</dbReference>
<dbReference type="PANTHER" id="PTHR45777:SF2">
    <property type="entry name" value="METHIONINE AMINOPEPTIDASE 2"/>
    <property type="match status" value="1"/>
</dbReference>
<dbReference type="GO" id="GO:0005737">
    <property type="term" value="C:cytoplasm"/>
    <property type="evidence" value="ECO:0007669"/>
    <property type="project" value="TreeGrafter"/>
</dbReference>
<dbReference type="GO" id="GO:0004239">
    <property type="term" value="F:initiator methionyl aminopeptidase activity"/>
    <property type="evidence" value="ECO:0007669"/>
    <property type="project" value="UniProtKB-EC"/>
</dbReference>
<keyword evidence="11" id="KW-1185">Reference proteome</keyword>
<dbReference type="EMBL" id="CP036287">
    <property type="protein sequence ID" value="QDU65766.1"/>
    <property type="molecule type" value="Genomic_DNA"/>
</dbReference>
<dbReference type="Gene3D" id="3.90.230.10">
    <property type="entry name" value="Creatinase/methionine aminopeptidase superfamily"/>
    <property type="match status" value="1"/>
</dbReference>
<keyword evidence="4 8" id="KW-0031">Aminopeptidase</keyword>